<keyword evidence="3" id="KW-0997">Cell inner membrane</keyword>
<evidence type="ECO:0000313" key="11">
    <source>
        <dbReference type="Proteomes" id="UP001058120"/>
    </source>
</evidence>
<evidence type="ECO:0000256" key="1">
    <source>
        <dbReference type="ARBA" id="ARBA00004651"/>
    </source>
</evidence>
<evidence type="ECO:0000259" key="9">
    <source>
        <dbReference type="Pfam" id="PF12821"/>
    </source>
</evidence>
<dbReference type="InterPro" id="IPR024528">
    <property type="entry name" value="ThrE_2"/>
</dbReference>
<keyword evidence="6 8" id="KW-0472">Membrane</keyword>
<protein>
    <submittedName>
        <fullName evidence="10">Threonine/serine exporter family protein</fullName>
    </submittedName>
</protein>
<feature type="domain" description="Threonine/Serine exporter ThrE" evidence="9">
    <location>
        <begin position="12"/>
        <end position="149"/>
    </location>
</feature>
<comment type="subcellular location">
    <subcellularLocation>
        <location evidence="1">Cell membrane</location>
        <topology evidence="1">Multi-pass membrane protein</topology>
    </subcellularLocation>
</comment>
<comment type="similarity">
    <text evidence="7">Belongs to the ThrE exporter (TC 2.A.79) family.</text>
</comment>
<name>A0ABY5Y0U6_9BACT</name>
<reference evidence="10" key="1">
    <citation type="submission" date="2020-12" db="EMBL/GenBank/DDBJ databases">
        <title>Taurinivorans muris gen. nov., sp. nov., fundamental and realized metabolic niche of a ubiquitous sulfidogenic bacterium in the murine intestine.</title>
        <authorList>
            <person name="Ye H."/>
            <person name="Hanson B.T."/>
            <person name="Loy A."/>
        </authorList>
    </citation>
    <scope>NUCLEOTIDE SEQUENCE</scope>
    <source>
        <strain evidence="10">LT0009</strain>
    </source>
</reference>
<sequence>MSMEHAWLIFEDMFFSFLAAFGFGSISNPPFKALLAAGFLGAFGHGLRYFLMNVCLLHIVPASFLAAFCLSFAAFCIAKKMHILLEVFTFPAILPMIPGIPAYNTIISLVKFLNAKQGTGHVFLEQVFYNGFSALFILSALVLGILFPYLLMSEKCWAISRQACRKK</sequence>
<dbReference type="Proteomes" id="UP001058120">
    <property type="component" value="Chromosome"/>
</dbReference>
<accession>A0ABY5Y0U6</accession>
<evidence type="ECO:0000256" key="6">
    <source>
        <dbReference type="ARBA" id="ARBA00023136"/>
    </source>
</evidence>
<feature type="transmembrane region" description="Helical" evidence="8">
    <location>
        <begin position="57"/>
        <end position="77"/>
    </location>
</feature>
<dbReference type="Pfam" id="PF12821">
    <property type="entry name" value="ThrE_2"/>
    <property type="match status" value="1"/>
</dbReference>
<evidence type="ECO:0000313" key="10">
    <source>
        <dbReference type="EMBL" id="UWX04913.1"/>
    </source>
</evidence>
<evidence type="ECO:0000256" key="7">
    <source>
        <dbReference type="ARBA" id="ARBA00034125"/>
    </source>
</evidence>
<feature type="transmembrane region" description="Helical" evidence="8">
    <location>
        <begin position="84"/>
        <end position="107"/>
    </location>
</feature>
<dbReference type="RefSeq" id="WP_334314468.1">
    <property type="nucleotide sequence ID" value="NZ_CP065938.1"/>
</dbReference>
<gene>
    <name evidence="10" type="ORF">JBF11_05310</name>
</gene>
<feature type="transmembrane region" description="Helical" evidence="8">
    <location>
        <begin position="127"/>
        <end position="151"/>
    </location>
</feature>
<keyword evidence="11" id="KW-1185">Reference proteome</keyword>
<feature type="transmembrane region" description="Helical" evidence="8">
    <location>
        <begin position="6"/>
        <end position="26"/>
    </location>
</feature>
<dbReference type="InterPro" id="IPR050539">
    <property type="entry name" value="ThrE_Dicarb/AminoAcid_Exp"/>
</dbReference>
<dbReference type="PANTHER" id="PTHR34390">
    <property type="entry name" value="UPF0442 PROTEIN YJJB-RELATED"/>
    <property type="match status" value="1"/>
</dbReference>
<dbReference type="PANTHER" id="PTHR34390:SF1">
    <property type="entry name" value="SUCCINATE TRANSPORTER SUBUNIT YJJB-RELATED"/>
    <property type="match status" value="1"/>
</dbReference>
<evidence type="ECO:0000256" key="2">
    <source>
        <dbReference type="ARBA" id="ARBA00022475"/>
    </source>
</evidence>
<evidence type="ECO:0000256" key="3">
    <source>
        <dbReference type="ARBA" id="ARBA00022519"/>
    </source>
</evidence>
<keyword evidence="4 8" id="KW-0812">Transmembrane</keyword>
<proteinExistence type="inferred from homology"/>
<evidence type="ECO:0000256" key="5">
    <source>
        <dbReference type="ARBA" id="ARBA00022989"/>
    </source>
</evidence>
<keyword evidence="5 8" id="KW-1133">Transmembrane helix</keyword>
<keyword evidence="2" id="KW-1003">Cell membrane</keyword>
<evidence type="ECO:0000256" key="8">
    <source>
        <dbReference type="SAM" id="Phobius"/>
    </source>
</evidence>
<dbReference type="EMBL" id="CP065938">
    <property type="protein sequence ID" value="UWX04913.1"/>
    <property type="molecule type" value="Genomic_DNA"/>
</dbReference>
<evidence type="ECO:0000256" key="4">
    <source>
        <dbReference type="ARBA" id="ARBA00022692"/>
    </source>
</evidence>
<organism evidence="10 11">
    <name type="scientific">Taurinivorans muris</name>
    <dbReference type="NCBI Taxonomy" id="2787751"/>
    <lineage>
        <taxon>Bacteria</taxon>
        <taxon>Pseudomonadati</taxon>
        <taxon>Thermodesulfobacteriota</taxon>
        <taxon>Desulfovibrionia</taxon>
        <taxon>Desulfovibrionales</taxon>
        <taxon>Desulfovibrionaceae</taxon>
        <taxon>Taurinivorans</taxon>
    </lineage>
</organism>